<evidence type="ECO:0000313" key="1">
    <source>
        <dbReference type="EMBL" id="GGK18100.1"/>
    </source>
</evidence>
<reference evidence="1" key="1">
    <citation type="journal article" date="2014" name="Int. J. Syst. Evol. Microbiol.">
        <title>Complete genome sequence of Corynebacterium casei LMG S-19264T (=DSM 44701T), isolated from a smear-ripened cheese.</title>
        <authorList>
            <consortium name="US DOE Joint Genome Institute (JGI-PGF)"/>
            <person name="Walter F."/>
            <person name="Albersmeier A."/>
            <person name="Kalinowski J."/>
            <person name="Ruckert C."/>
        </authorList>
    </citation>
    <scope>NUCLEOTIDE SEQUENCE</scope>
    <source>
        <strain evidence="1">JCM 12862</strain>
    </source>
</reference>
<dbReference type="EMBL" id="BMNR01000002">
    <property type="protein sequence ID" value="GGK18100.1"/>
    <property type="molecule type" value="Genomic_DNA"/>
</dbReference>
<protein>
    <recommendedName>
        <fullName evidence="3">Co-chaperone DjlA N-terminal domain-containing protein</fullName>
    </recommendedName>
</protein>
<sequence>MGKRKQMTLKFYQNLGKLFYAVAAVDKNVEAVEFAKLKELVKKQWLNLDTIEDTFGSDAAFQIEIVFDWLNTQGNLNAKSCFDDFIAYKNKQNHLFTDTVKHLILKTAHAIAASFSGINKSELIFLANLDRELKNT</sequence>
<dbReference type="AlphaFoldDB" id="A0A8J3BPA4"/>
<evidence type="ECO:0000313" key="2">
    <source>
        <dbReference type="Proteomes" id="UP000612329"/>
    </source>
</evidence>
<name>A0A8J3BPA4_9FLAO</name>
<accession>A0A8J3BPA4</accession>
<gene>
    <name evidence="1" type="ORF">GCM10007962_10350</name>
</gene>
<evidence type="ECO:0008006" key="3">
    <source>
        <dbReference type="Google" id="ProtNLM"/>
    </source>
</evidence>
<keyword evidence="2" id="KW-1185">Reference proteome</keyword>
<organism evidence="1 2">
    <name type="scientific">Yeosuana aromativorans</name>
    <dbReference type="NCBI Taxonomy" id="288019"/>
    <lineage>
        <taxon>Bacteria</taxon>
        <taxon>Pseudomonadati</taxon>
        <taxon>Bacteroidota</taxon>
        <taxon>Flavobacteriia</taxon>
        <taxon>Flavobacteriales</taxon>
        <taxon>Flavobacteriaceae</taxon>
        <taxon>Yeosuana</taxon>
    </lineage>
</organism>
<proteinExistence type="predicted"/>
<reference evidence="1" key="2">
    <citation type="submission" date="2020-09" db="EMBL/GenBank/DDBJ databases">
        <authorList>
            <person name="Sun Q."/>
            <person name="Ohkuma M."/>
        </authorList>
    </citation>
    <scope>NUCLEOTIDE SEQUENCE</scope>
    <source>
        <strain evidence="1">JCM 12862</strain>
    </source>
</reference>
<comment type="caution">
    <text evidence="1">The sequence shown here is derived from an EMBL/GenBank/DDBJ whole genome shotgun (WGS) entry which is preliminary data.</text>
</comment>
<dbReference type="Proteomes" id="UP000612329">
    <property type="component" value="Unassembled WGS sequence"/>
</dbReference>